<gene>
    <name evidence="1" type="ORF">UFOPK1495_01020</name>
</gene>
<proteinExistence type="predicted"/>
<name>A0A6J6CSS6_9ZZZZ</name>
<dbReference type="EMBL" id="CAEZSU010000101">
    <property type="protein sequence ID" value="CAB4553233.1"/>
    <property type="molecule type" value="Genomic_DNA"/>
</dbReference>
<organism evidence="1">
    <name type="scientific">freshwater metagenome</name>
    <dbReference type="NCBI Taxonomy" id="449393"/>
    <lineage>
        <taxon>unclassified sequences</taxon>
        <taxon>metagenomes</taxon>
        <taxon>ecological metagenomes</taxon>
    </lineage>
</organism>
<protein>
    <submittedName>
        <fullName evidence="1">Unannotated protein</fullName>
    </submittedName>
</protein>
<evidence type="ECO:0000313" key="1">
    <source>
        <dbReference type="EMBL" id="CAB4553233.1"/>
    </source>
</evidence>
<reference evidence="1" key="1">
    <citation type="submission" date="2020-05" db="EMBL/GenBank/DDBJ databases">
        <authorList>
            <person name="Chiriac C."/>
            <person name="Salcher M."/>
            <person name="Ghai R."/>
            <person name="Kavagutti S V."/>
        </authorList>
    </citation>
    <scope>NUCLEOTIDE SEQUENCE</scope>
</reference>
<accession>A0A6J6CSS6</accession>
<dbReference type="AlphaFoldDB" id="A0A6J6CSS6"/>
<sequence>MDLFTYGDANRERAETVLRQAFIAAQLGMPSEDPETAVESIWIILEALLVEHLAPSESIEQMRSERLTDIGTHWRRMVITAVTHTFVLSGGFVQPDPLAAAVEERAALLLSGGLWHTRRPPAQGALVLQVHSSLQVLDATARSGQHPGAADAAALEDLIAYATLGAVMAGETLPSVVSDGRDATDDTKGRWAKSTESVAAAFGIAGVELIEISKTGWACTECGCVFLGRVDAGIAYPDRFAPIGRSGACDKQTDCSCHAAPLQRRVR</sequence>